<comment type="caution">
    <text evidence="6">The sequence shown here is derived from an EMBL/GenBank/DDBJ whole genome shotgun (WGS) entry which is preliminary data.</text>
</comment>
<keyword evidence="1" id="KW-0677">Repeat</keyword>
<dbReference type="Pfam" id="PF13041">
    <property type="entry name" value="PPR_2"/>
    <property type="match status" value="1"/>
</dbReference>
<feature type="chain" id="PRO_5032644416" description="Pseudouridine synthase RsuA/RluA-like domain-containing protein" evidence="4">
    <location>
        <begin position="17"/>
        <end position="1597"/>
    </location>
</feature>
<feature type="domain" description="Pseudouridine synthase RsuA/RluA-like" evidence="5">
    <location>
        <begin position="1063"/>
        <end position="1229"/>
    </location>
</feature>
<dbReference type="Gene3D" id="3.30.2350.10">
    <property type="entry name" value="Pseudouridine synthase"/>
    <property type="match status" value="1"/>
</dbReference>
<feature type="compositionally biased region" description="Basic and acidic residues" evidence="3">
    <location>
        <begin position="1029"/>
        <end position="1050"/>
    </location>
</feature>
<dbReference type="InterPro" id="IPR002885">
    <property type="entry name" value="PPR_rpt"/>
</dbReference>
<evidence type="ECO:0000256" key="3">
    <source>
        <dbReference type="SAM" id="MobiDB-lite"/>
    </source>
</evidence>
<dbReference type="Pfam" id="PF13812">
    <property type="entry name" value="PPR_3"/>
    <property type="match status" value="3"/>
</dbReference>
<dbReference type="Pfam" id="PF00849">
    <property type="entry name" value="PseudoU_synth_2"/>
    <property type="match status" value="1"/>
</dbReference>
<reference evidence="6" key="1">
    <citation type="submission" date="2021-02" db="EMBL/GenBank/DDBJ databases">
        <authorList>
            <person name="Dougan E. K."/>
            <person name="Rhodes N."/>
            <person name="Thang M."/>
            <person name="Chan C."/>
        </authorList>
    </citation>
    <scope>NUCLEOTIDE SEQUENCE</scope>
</reference>
<protein>
    <recommendedName>
        <fullName evidence="5">Pseudouridine synthase RsuA/RluA-like domain-containing protein</fullName>
    </recommendedName>
</protein>
<gene>
    <name evidence="6" type="ORF">SNAT2548_LOCUS22744</name>
</gene>
<evidence type="ECO:0000259" key="5">
    <source>
        <dbReference type="Pfam" id="PF00849"/>
    </source>
</evidence>
<dbReference type="InterPro" id="IPR002083">
    <property type="entry name" value="MATH/TRAF_dom"/>
</dbReference>
<dbReference type="GO" id="GO:0009982">
    <property type="term" value="F:pseudouridine synthase activity"/>
    <property type="evidence" value="ECO:0007669"/>
    <property type="project" value="InterPro"/>
</dbReference>
<dbReference type="InterPro" id="IPR020103">
    <property type="entry name" value="PsdUridine_synth_cat_dom_sf"/>
</dbReference>
<feature type="repeat" description="PPR" evidence="2">
    <location>
        <begin position="755"/>
        <end position="789"/>
    </location>
</feature>
<feature type="signal peptide" evidence="4">
    <location>
        <begin position="1"/>
        <end position="16"/>
    </location>
</feature>
<dbReference type="Proteomes" id="UP000604046">
    <property type="component" value="Unassembled WGS sequence"/>
</dbReference>
<dbReference type="GO" id="GO:0003723">
    <property type="term" value="F:RNA binding"/>
    <property type="evidence" value="ECO:0007669"/>
    <property type="project" value="InterPro"/>
</dbReference>
<dbReference type="InterPro" id="IPR011990">
    <property type="entry name" value="TPR-like_helical_dom_sf"/>
</dbReference>
<dbReference type="CDD" id="cd02869">
    <property type="entry name" value="PseudoU_synth_RluA_like"/>
    <property type="match status" value="1"/>
</dbReference>
<dbReference type="GO" id="GO:0001522">
    <property type="term" value="P:pseudouridine synthesis"/>
    <property type="evidence" value="ECO:0007669"/>
    <property type="project" value="InterPro"/>
</dbReference>
<evidence type="ECO:0000256" key="4">
    <source>
        <dbReference type="SAM" id="SignalP"/>
    </source>
</evidence>
<dbReference type="CDD" id="cd00121">
    <property type="entry name" value="MATH"/>
    <property type="match status" value="1"/>
</dbReference>
<feature type="repeat" description="PPR" evidence="2">
    <location>
        <begin position="95"/>
        <end position="129"/>
    </location>
</feature>
<feature type="region of interest" description="Disordered" evidence="3">
    <location>
        <begin position="1020"/>
        <end position="1051"/>
    </location>
</feature>
<dbReference type="OrthoDB" id="413998at2759"/>
<dbReference type="SUPFAM" id="SSF55120">
    <property type="entry name" value="Pseudouridine synthase"/>
    <property type="match status" value="1"/>
</dbReference>
<dbReference type="PANTHER" id="PTHR47447">
    <property type="entry name" value="OS03G0856100 PROTEIN"/>
    <property type="match status" value="1"/>
</dbReference>
<evidence type="ECO:0000313" key="6">
    <source>
        <dbReference type="EMBL" id="CAE7418212.1"/>
    </source>
</evidence>
<name>A0A812R4K0_9DINO</name>
<evidence type="ECO:0000313" key="7">
    <source>
        <dbReference type="Proteomes" id="UP000604046"/>
    </source>
</evidence>
<feature type="repeat" description="PPR" evidence="2">
    <location>
        <begin position="479"/>
        <end position="513"/>
    </location>
</feature>
<dbReference type="InterPro" id="IPR006145">
    <property type="entry name" value="PsdUridine_synth_RsuA/RluA"/>
</dbReference>
<keyword evidence="4" id="KW-0732">Signal</keyword>
<dbReference type="PANTHER" id="PTHR47447:SF17">
    <property type="entry name" value="OS12G0638900 PROTEIN"/>
    <property type="match status" value="1"/>
</dbReference>
<feature type="repeat" description="PPR" evidence="2">
    <location>
        <begin position="164"/>
        <end position="198"/>
    </location>
</feature>
<dbReference type="EMBL" id="CAJNDS010002298">
    <property type="protein sequence ID" value="CAE7418212.1"/>
    <property type="molecule type" value="Genomic_DNA"/>
</dbReference>
<proteinExistence type="predicted"/>
<evidence type="ECO:0000256" key="2">
    <source>
        <dbReference type="PROSITE-ProRule" id="PRU00708"/>
    </source>
</evidence>
<evidence type="ECO:0000256" key="1">
    <source>
        <dbReference type="ARBA" id="ARBA00022737"/>
    </source>
</evidence>
<accession>A0A812R4K0</accession>
<keyword evidence="7" id="KW-1185">Reference proteome</keyword>
<feature type="repeat" description="PPR" evidence="2">
    <location>
        <begin position="237"/>
        <end position="271"/>
    </location>
</feature>
<sequence>MMLWCLSWCRFVEISGVMVIPKTSEDSPELVDLAQWLQDPQHTATALRILAHTKGPHTAATLLRSLQNGRSQKHLGLSKRMWSRHSAHESGTQINALHYGSVISACSTRGDWQLAMSLLLQMCDSDLQPEMVTRNKLLNACSKGRRWQLAVAILGGMVSITSFDMISFGTAISACAKSEQWQAALHLLQWMGDTRLRPNTICCNSALSACGANGNWQIALQMLNSMIDASDACAHPDQISCNAALNACRRAGEWVPALGLLEKMPELRLTPDEISYNCVMSSCEQTSNWRLALDLFFSMQSSELQIGTVAVSSAMSVCRASGRWRDALRLSQLMAESFIESDQISMTTLIGACDNGGQWSLALCIFEQQDLPEFDIAFASAAIKACSTRGQWLQSFQLFHSMLNASSQPDLLCYTMLVHSCGKGNQVVLASELLRDMPMFSLIPDTAIYNSAINACVGHSWMHALALFNEMQRAICQPNMLTCTSVLAALQKDAQWQTAVEILRQMVKIRVDPDAASYKAAVESIDPVSGWQFAVQMISEASRAQLLDAGLAEAATCVLGRDDLWAEALNLVNQLQESSIEVDGLASQVIGAPKGHWQAALAWLRRIEANTLRPQVADYTSAIAACKASASWEVAWLLLQEMGSSRLVPKVTAFNEVIHAADKAGEWRLAAHLLKVMPEMSVSPNIASYNSAISACEAAKEWQQASAILVTMRILAQIPDEISFNAAISAAEKAGQWEHALQLLANMSAEAVNPSTISYNAAISACAKPGEWEVALALLAVMSETGLPCDEITFNCVSNACEKAGRWQLALELLLQKQSPTKVGALVYRICSREGRLEWDDLRVTPAEASQVVWRLAKLSRLGAGSSGLAKPARRVAAAVRADDFELQELSAVLWSLGRLGGLSDSDSLTQQLSKAAFRQMEGGANANGAKRLSIRSMANLAWALSNTDTAGTLGQLQNELACRSLRLPSQSMSQASWTEFFTAAFAILYAAHFAGQLLPNAAQTVRSALVRQGARLDGAERTPALPLPKEKQDKDEELEGGARDSHPEPCEPWAQELRGALLVRKPPHWQVDERDAMYEAEQFFDDRGLLSNFVRAMKPYRQCPILQQTSHQRGFLHRLDVPSSGLILVSTSFETFFDLKFQLATGLLMRGYIILCHGLLNPSRSGIRSPINWLSFGPDSNRASLVQDAGRPSRTSVRSLAQAFHGHRAFTLVHVQIMTGRRHQIRVHTCYIGHPTLTDGKYSSTSTYAEDLAWCPRNFLHRHKLVFHVSGQELEAFEDLPPDLEAALRKLNLEALWDGDQHARVAGRLESSFKLQGARFMRFKCAEETQQLTSTLSKMLQWTGVLSSTPWRQEYAMVLDSIDKTMNVRLEILDITAPLMKVNYPPCLSASVKFADAAQAAAREATAVRSLMVKRIEWRVARISERVAAARAAANELGAEEAWEPIVSPPFAAGGFEGLQLHLYPLGYRAKGEETCGFFLLCPKGMYVKCKAFVGDAVRNWDHHYADREPYGRGNFCRLQDKVDADDSVLCGVELQEIRMEHTTQVRGGPFGNMADQMKVVNHPSVGSSCLGRQKSDKSERYPSQECSAFVRLDGG</sequence>
<dbReference type="Pfam" id="PF01535">
    <property type="entry name" value="PPR"/>
    <property type="match status" value="4"/>
</dbReference>
<dbReference type="NCBIfam" id="TIGR00756">
    <property type="entry name" value="PPR"/>
    <property type="match status" value="2"/>
</dbReference>
<dbReference type="Gene3D" id="1.25.40.10">
    <property type="entry name" value="Tetratricopeptide repeat domain"/>
    <property type="match status" value="5"/>
</dbReference>
<organism evidence="6 7">
    <name type="scientific">Symbiodinium natans</name>
    <dbReference type="NCBI Taxonomy" id="878477"/>
    <lineage>
        <taxon>Eukaryota</taxon>
        <taxon>Sar</taxon>
        <taxon>Alveolata</taxon>
        <taxon>Dinophyceae</taxon>
        <taxon>Suessiales</taxon>
        <taxon>Symbiodiniaceae</taxon>
        <taxon>Symbiodinium</taxon>
    </lineage>
</organism>
<dbReference type="PROSITE" id="PS51375">
    <property type="entry name" value="PPR"/>
    <property type="match status" value="7"/>
</dbReference>
<feature type="repeat" description="PPR" evidence="2">
    <location>
        <begin position="272"/>
        <end position="306"/>
    </location>
</feature>
<feature type="repeat" description="PPR" evidence="2">
    <location>
        <begin position="720"/>
        <end position="754"/>
    </location>
</feature>